<dbReference type="GO" id="GO:0016887">
    <property type="term" value="F:ATP hydrolysis activity"/>
    <property type="evidence" value="ECO:0007669"/>
    <property type="project" value="InterPro"/>
</dbReference>
<dbReference type="AlphaFoldDB" id="A0A380KXL6"/>
<sequence>MILQTKHLTITHNRDLKDLIRDLNLTVEVGDKLAIIGEEGNGKSTLLTFLMEAELIQNYANATGEIHRQFSRYAYLPQLLPIDDAKKSLNDYFFGDLEVDLDYALLYRLAQELHFESDRLASEQILATLSGGERLKVQLIKQLAQPYEILFLDEPSNDLDLDTLIWLQNFIATSPATVIYISHDPTFLAATATRILHLELLKKKREPRATIANIGYEDYIKERQLNFDKASKQARKDAEEHEKKLARHQRLQQSVQHALRQAHDSTQGRLLAKKMKTVLSQGKRYEKEASQLTQMPDQESQIALFFEEIESLPPNKILVDLKNWELERAGKILAQNIHFQLKGQEKIGLIGTNGIGKTTFLTEVRKILSQRTDLRLAFMPQNYDQELPLQKLPLDFLAPSGDMYDLEKARTHLASLNFRREEIEHEIKHLSGGQKAKLLLLKLVLDKANVLLLDEPTRNLSPLSHPEITQLFCNFPGAIFCVSHDRSFLKQVCDKVYELTERGLEEVVREKLL</sequence>
<dbReference type="GO" id="GO:0005524">
    <property type="term" value="F:ATP binding"/>
    <property type="evidence" value="ECO:0007669"/>
    <property type="project" value="UniProtKB-KW"/>
</dbReference>
<dbReference type="PROSITE" id="PS00211">
    <property type="entry name" value="ABC_TRANSPORTER_1"/>
    <property type="match status" value="1"/>
</dbReference>
<evidence type="ECO:0000313" key="5">
    <source>
        <dbReference type="Proteomes" id="UP000254634"/>
    </source>
</evidence>
<dbReference type="SUPFAM" id="SSF52540">
    <property type="entry name" value="P-loop containing nucleoside triphosphate hydrolases"/>
    <property type="match status" value="2"/>
</dbReference>
<dbReference type="STRING" id="1123307.GCA_000380065_01491"/>
<organism evidence="4 5">
    <name type="scientific">Streptococcus massiliensis</name>
    <dbReference type="NCBI Taxonomy" id="313439"/>
    <lineage>
        <taxon>Bacteria</taxon>
        <taxon>Bacillati</taxon>
        <taxon>Bacillota</taxon>
        <taxon>Bacilli</taxon>
        <taxon>Lactobacillales</taxon>
        <taxon>Streptococcaceae</taxon>
        <taxon>Streptococcus</taxon>
    </lineage>
</organism>
<dbReference type="Pfam" id="PF00005">
    <property type="entry name" value="ABC_tran"/>
    <property type="match status" value="2"/>
</dbReference>
<dbReference type="Gene3D" id="3.40.50.300">
    <property type="entry name" value="P-loop containing nucleotide triphosphate hydrolases"/>
    <property type="match status" value="2"/>
</dbReference>
<feature type="domain" description="ABC transporter" evidence="3">
    <location>
        <begin position="319"/>
        <end position="513"/>
    </location>
</feature>
<gene>
    <name evidence="4" type="primary">yheS_1</name>
    <name evidence="4" type="ORF">NCTC13765_00474</name>
</gene>
<dbReference type="Proteomes" id="UP000254634">
    <property type="component" value="Unassembled WGS sequence"/>
</dbReference>
<evidence type="ECO:0000256" key="1">
    <source>
        <dbReference type="ARBA" id="ARBA00022741"/>
    </source>
</evidence>
<dbReference type="OrthoDB" id="9760950at2"/>
<reference evidence="4" key="1">
    <citation type="submission" date="2018-06" db="EMBL/GenBank/DDBJ databases">
        <authorList>
            <consortium name="Pathogen Informatics"/>
            <person name="Doyle S."/>
        </authorList>
    </citation>
    <scope>NUCLEOTIDE SEQUENCE [LARGE SCALE GENOMIC DNA]</scope>
    <source>
        <strain evidence="4">NCTC13765</strain>
    </source>
</reference>
<dbReference type="InterPro" id="IPR017871">
    <property type="entry name" value="ABC_transporter-like_CS"/>
</dbReference>
<evidence type="ECO:0000259" key="3">
    <source>
        <dbReference type="PROSITE" id="PS50893"/>
    </source>
</evidence>
<keyword evidence="5" id="KW-1185">Reference proteome</keyword>
<dbReference type="InterPro" id="IPR003439">
    <property type="entry name" value="ABC_transporter-like_ATP-bd"/>
</dbReference>
<feature type="domain" description="ABC transporter" evidence="3">
    <location>
        <begin position="3"/>
        <end position="225"/>
    </location>
</feature>
<accession>A0A380KXL6</accession>
<dbReference type="SMART" id="SM00382">
    <property type="entry name" value="AAA"/>
    <property type="match status" value="2"/>
</dbReference>
<evidence type="ECO:0000256" key="2">
    <source>
        <dbReference type="ARBA" id="ARBA00022840"/>
    </source>
</evidence>
<name>A0A380KXL6_9STRE</name>
<keyword evidence="2" id="KW-0067">ATP-binding</keyword>
<protein>
    <submittedName>
        <fullName evidence="4">Putative ABC transporter ATPase</fullName>
    </submittedName>
</protein>
<dbReference type="InterPro" id="IPR003593">
    <property type="entry name" value="AAA+_ATPase"/>
</dbReference>
<dbReference type="PANTHER" id="PTHR42855">
    <property type="entry name" value="ABC TRANSPORTER ATP-BINDING SUBUNIT"/>
    <property type="match status" value="1"/>
</dbReference>
<dbReference type="EMBL" id="UHFR01000005">
    <property type="protein sequence ID" value="SUN76029.1"/>
    <property type="molecule type" value="Genomic_DNA"/>
</dbReference>
<dbReference type="PROSITE" id="PS50893">
    <property type="entry name" value="ABC_TRANSPORTER_2"/>
    <property type="match status" value="2"/>
</dbReference>
<dbReference type="InterPro" id="IPR027417">
    <property type="entry name" value="P-loop_NTPase"/>
</dbReference>
<proteinExistence type="predicted"/>
<dbReference type="InterPro" id="IPR051309">
    <property type="entry name" value="ABCF_ATPase"/>
</dbReference>
<evidence type="ECO:0000313" key="4">
    <source>
        <dbReference type="EMBL" id="SUN76029.1"/>
    </source>
</evidence>
<dbReference type="PANTHER" id="PTHR42855:SF2">
    <property type="entry name" value="DRUG RESISTANCE ABC TRANSPORTER,ATP-BINDING PROTEIN"/>
    <property type="match status" value="1"/>
</dbReference>
<keyword evidence="1" id="KW-0547">Nucleotide-binding</keyword>